<dbReference type="Proteomes" id="UP000265520">
    <property type="component" value="Unassembled WGS sequence"/>
</dbReference>
<protein>
    <submittedName>
        <fullName evidence="2">Uncharacterized protein</fullName>
    </submittedName>
</protein>
<feature type="chain" id="PRO_5017286768" evidence="1">
    <location>
        <begin position="19"/>
        <end position="54"/>
    </location>
</feature>
<dbReference type="EMBL" id="LXQA010564833">
    <property type="protein sequence ID" value="MCI59505.1"/>
    <property type="molecule type" value="Genomic_DNA"/>
</dbReference>
<feature type="signal peptide" evidence="1">
    <location>
        <begin position="1"/>
        <end position="18"/>
    </location>
</feature>
<evidence type="ECO:0000313" key="3">
    <source>
        <dbReference type="Proteomes" id="UP000265520"/>
    </source>
</evidence>
<comment type="caution">
    <text evidence="2">The sequence shown here is derived from an EMBL/GenBank/DDBJ whole genome shotgun (WGS) entry which is preliminary data.</text>
</comment>
<keyword evidence="3" id="KW-1185">Reference proteome</keyword>
<organism evidence="2 3">
    <name type="scientific">Trifolium medium</name>
    <dbReference type="NCBI Taxonomy" id="97028"/>
    <lineage>
        <taxon>Eukaryota</taxon>
        <taxon>Viridiplantae</taxon>
        <taxon>Streptophyta</taxon>
        <taxon>Embryophyta</taxon>
        <taxon>Tracheophyta</taxon>
        <taxon>Spermatophyta</taxon>
        <taxon>Magnoliopsida</taxon>
        <taxon>eudicotyledons</taxon>
        <taxon>Gunneridae</taxon>
        <taxon>Pentapetalae</taxon>
        <taxon>rosids</taxon>
        <taxon>fabids</taxon>
        <taxon>Fabales</taxon>
        <taxon>Fabaceae</taxon>
        <taxon>Papilionoideae</taxon>
        <taxon>50 kb inversion clade</taxon>
        <taxon>NPAAA clade</taxon>
        <taxon>Hologalegina</taxon>
        <taxon>IRL clade</taxon>
        <taxon>Trifolieae</taxon>
        <taxon>Trifolium</taxon>
    </lineage>
</organism>
<proteinExistence type="predicted"/>
<evidence type="ECO:0000313" key="2">
    <source>
        <dbReference type="EMBL" id="MCI59505.1"/>
    </source>
</evidence>
<keyword evidence="1" id="KW-0732">Signal</keyword>
<reference evidence="2 3" key="1">
    <citation type="journal article" date="2018" name="Front. Plant Sci.">
        <title>Red Clover (Trifolium pratense) and Zigzag Clover (T. medium) - A Picture of Genomic Similarities and Differences.</title>
        <authorList>
            <person name="Dluhosova J."/>
            <person name="Istvanek J."/>
            <person name="Nedelnik J."/>
            <person name="Repkova J."/>
        </authorList>
    </citation>
    <scope>NUCLEOTIDE SEQUENCE [LARGE SCALE GENOMIC DNA]</scope>
    <source>
        <strain evidence="3">cv. 10/8</strain>
        <tissue evidence="2">Leaf</tissue>
    </source>
</reference>
<dbReference type="AlphaFoldDB" id="A0A392THV9"/>
<sequence length="54" mass="5573">SGCGLVFFAVGVLVVGDGSDENQHGPTPYGVADEVVLFRPFSFFDGFDGGFAGD</sequence>
<name>A0A392THV9_9FABA</name>
<feature type="non-terminal residue" evidence="2">
    <location>
        <position position="1"/>
    </location>
</feature>
<accession>A0A392THV9</accession>
<evidence type="ECO:0000256" key="1">
    <source>
        <dbReference type="SAM" id="SignalP"/>
    </source>
</evidence>